<evidence type="ECO:0000313" key="2">
    <source>
        <dbReference type="Proteomes" id="UP000315295"/>
    </source>
</evidence>
<gene>
    <name evidence="1" type="ORF">C1H46_028818</name>
</gene>
<accession>A0A540LGR8</accession>
<dbReference type="AlphaFoldDB" id="A0A540LGR8"/>
<organism evidence="1 2">
    <name type="scientific">Malus baccata</name>
    <name type="common">Siberian crab apple</name>
    <name type="synonym">Pyrus baccata</name>
    <dbReference type="NCBI Taxonomy" id="106549"/>
    <lineage>
        <taxon>Eukaryota</taxon>
        <taxon>Viridiplantae</taxon>
        <taxon>Streptophyta</taxon>
        <taxon>Embryophyta</taxon>
        <taxon>Tracheophyta</taxon>
        <taxon>Spermatophyta</taxon>
        <taxon>Magnoliopsida</taxon>
        <taxon>eudicotyledons</taxon>
        <taxon>Gunneridae</taxon>
        <taxon>Pentapetalae</taxon>
        <taxon>rosids</taxon>
        <taxon>fabids</taxon>
        <taxon>Rosales</taxon>
        <taxon>Rosaceae</taxon>
        <taxon>Amygdaloideae</taxon>
        <taxon>Maleae</taxon>
        <taxon>Malus</taxon>
    </lineage>
</organism>
<comment type="caution">
    <text evidence="1">The sequence shown here is derived from an EMBL/GenBank/DDBJ whole genome shotgun (WGS) entry which is preliminary data.</text>
</comment>
<proteinExistence type="predicted"/>
<evidence type="ECO:0000313" key="1">
    <source>
        <dbReference type="EMBL" id="TQD85644.1"/>
    </source>
</evidence>
<keyword evidence="2" id="KW-1185">Reference proteome</keyword>
<dbReference type="Proteomes" id="UP000315295">
    <property type="component" value="Unassembled WGS sequence"/>
</dbReference>
<sequence length="66" mass="7739">MLVSCTADKDDSDFHRRLKEIEMEHEEAAETIITGEQLNSVKEIELLHNLVRELQHRNLRIEGKLL</sequence>
<dbReference type="EMBL" id="VIEB01000589">
    <property type="protein sequence ID" value="TQD85644.1"/>
    <property type="molecule type" value="Genomic_DNA"/>
</dbReference>
<name>A0A540LGR8_MALBA</name>
<reference evidence="1 2" key="1">
    <citation type="journal article" date="2019" name="G3 (Bethesda)">
        <title>Sequencing of a Wild Apple (Malus baccata) Genome Unravels the Differences Between Cultivated and Wild Apple Species Regarding Disease Resistance and Cold Tolerance.</title>
        <authorList>
            <person name="Chen X."/>
        </authorList>
    </citation>
    <scope>NUCLEOTIDE SEQUENCE [LARGE SCALE GENOMIC DNA]</scope>
    <source>
        <strain evidence="2">cv. Shandingzi</strain>
        <tissue evidence="1">Leaves</tissue>
    </source>
</reference>
<protein>
    <submittedName>
        <fullName evidence="1">Uncharacterized protein</fullName>
    </submittedName>
</protein>